<protein>
    <recommendedName>
        <fullName evidence="3">DUF2653 domain-containing protein</fullName>
    </recommendedName>
</protein>
<dbReference type="AlphaFoldDB" id="A0A1T2X4D6"/>
<evidence type="ECO:0000313" key="2">
    <source>
        <dbReference type="Proteomes" id="UP000190188"/>
    </source>
</evidence>
<gene>
    <name evidence="1" type="ORF">BVG16_23475</name>
</gene>
<accession>A0A1T2X4D6</accession>
<dbReference type="Pfam" id="PF10850">
    <property type="entry name" value="DUF2653"/>
    <property type="match status" value="1"/>
</dbReference>
<dbReference type="Proteomes" id="UP000190188">
    <property type="component" value="Unassembled WGS sequence"/>
</dbReference>
<reference evidence="1 2" key="1">
    <citation type="submission" date="2017-01" db="EMBL/GenBank/DDBJ databases">
        <title>Genome analysis of Paenibacillus selenitrireducens ES3-24.</title>
        <authorList>
            <person name="Xu D."/>
            <person name="Yao R."/>
            <person name="Zheng S."/>
        </authorList>
    </citation>
    <scope>NUCLEOTIDE SEQUENCE [LARGE SCALE GENOMIC DNA]</scope>
    <source>
        <strain evidence="1 2">ES3-24</strain>
    </source>
</reference>
<comment type="caution">
    <text evidence="1">The sequence shown here is derived from an EMBL/GenBank/DDBJ whole genome shotgun (WGS) entry which is preliminary data.</text>
</comment>
<evidence type="ECO:0008006" key="3">
    <source>
        <dbReference type="Google" id="ProtNLM"/>
    </source>
</evidence>
<proteinExistence type="predicted"/>
<name>A0A1T2X4D6_9BACL</name>
<dbReference type="InterPro" id="IPR020516">
    <property type="entry name" value="Uncharacterised_YxcD"/>
</dbReference>
<organism evidence="1 2">
    <name type="scientific">Paenibacillus selenitireducens</name>
    <dbReference type="NCBI Taxonomy" id="1324314"/>
    <lineage>
        <taxon>Bacteria</taxon>
        <taxon>Bacillati</taxon>
        <taxon>Bacillota</taxon>
        <taxon>Bacilli</taxon>
        <taxon>Bacillales</taxon>
        <taxon>Paenibacillaceae</taxon>
        <taxon>Paenibacillus</taxon>
    </lineage>
</organism>
<evidence type="ECO:0000313" key="1">
    <source>
        <dbReference type="EMBL" id="OPA74717.1"/>
    </source>
</evidence>
<sequence length="92" mass="10967">MRISQDEIVNAICLHMADRKQVRPTDVLVELCWDEDTGFSAEVTVQGRLQYLVEANMLEAIERYVYQEYQQRVYRDQIHLDVEDEMWADIDN</sequence>
<dbReference type="RefSeq" id="WP_078501633.1">
    <property type="nucleotide sequence ID" value="NZ_MSZX01000010.1"/>
</dbReference>
<dbReference type="OrthoDB" id="2360753at2"/>
<keyword evidence="2" id="KW-1185">Reference proteome</keyword>
<dbReference type="EMBL" id="MSZX01000010">
    <property type="protein sequence ID" value="OPA74717.1"/>
    <property type="molecule type" value="Genomic_DNA"/>
</dbReference>
<dbReference type="STRING" id="1324314.BVG16_23475"/>